<feature type="modified residue" description="4-aspartylphosphate" evidence="8">
    <location>
        <position position="1180"/>
    </location>
</feature>
<name>A0A2K9PRS1_9FLAO</name>
<dbReference type="PROSITE" id="PS50109">
    <property type="entry name" value="HIS_KIN"/>
    <property type="match status" value="1"/>
</dbReference>
<dbReference type="Pfam" id="PF07495">
    <property type="entry name" value="Y_Y_Y"/>
    <property type="match status" value="1"/>
</dbReference>
<accession>A0A2K9PRS1</accession>
<dbReference type="SUPFAM" id="SSF47384">
    <property type="entry name" value="Homodimeric domain of signal transducing histidine kinase"/>
    <property type="match status" value="1"/>
</dbReference>
<dbReference type="GO" id="GO:0043565">
    <property type="term" value="F:sequence-specific DNA binding"/>
    <property type="evidence" value="ECO:0007669"/>
    <property type="project" value="InterPro"/>
</dbReference>
<organism evidence="13 14">
    <name type="scientific">Flavivirga eckloniae</name>
    <dbReference type="NCBI Taxonomy" id="1803846"/>
    <lineage>
        <taxon>Bacteria</taxon>
        <taxon>Pseudomonadati</taxon>
        <taxon>Bacteroidota</taxon>
        <taxon>Flavobacteriia</taxon>
        <taxon>Flavobacteriales</taxon>
        <taxon>Flavobacteriaceae</taxon>
        <taxon>Flavivirga</taxon>
    </lineage>
</organism>
<sequence>MLLCLRFRLLICIFLCIHTIHGQEIDFNNLTFVNLREGIPQMPISTIIEDNSGFIWIGTRGAGLYRFDGENYYAYSYDVSNKSSIDSNLIYCAFLDSDNNLWVGTNVGLNRYNRDLDSFERVDFKSNISSLNVSVKSLIEDSEKNLIIATYGKGMLKMSIQTNDISKIILEADTKNSLFINSLSKSNKGVIYVGTNMGLRILDDDTLKKVIIDNKDYSKVFDTYVETLSFDDNDNLWVGTHVKGIYKISSISDKPQVDIMPVSDKRILSLKTFKDRVLVGTENDGLLVIDAQGRILKTYLNSLYDSKSLSSNSVWTLFIDKQYRLWVGYYNRGVSVHDNLYSKFGYIENLPNNKNSLQGQSVSGIKQDRKGRYWIAVNSGLDILDPKTNTFDHVNEDAASTYKGLKTKAVETVFIDSKENVWVGTWDKAIYYLKKGSKSFVNYNKETTNGAITSDGIMSFAEDSKGKIWIASFLKGLHYYDPVKKAFFHCSSKPFVDNDLINSDVKVVMVDNSDTIWMGTTSGLFQVKLLENGTFEVISMRNTISKITKNHPSIHDILSLYQSSDNRIWVGTKGGGLFAYNKETKAFKSYNDLEGFNETSVNTIIEGDDGSLWISGISGITNINFEKQKARNYTVDDGLLDNYFNNGAVLKNENGELYFGGYLGINYFNPKNIKTNNSPPKLYLSSLKLFNKEVGINDKESPLKKVISQTDKITLNHNQSVFTLSYGSINYTHPEKNQYAYKLEGFDQNWNYVGNTKNATYTNLPHGDYIFKLKSANNDGVWNIKPLELNISVLPPWWKTRTWYVLMTLFALISLLAVSQFLRLRFKQRQLIQFEREKRLQEELLNKKKLQFFTNISHEFRTPLTLIINPLEDIIKNSTLQLPEIVKHKHKVIRKNADRLSRLINELMDFRKLQLNKILVQAQEIDIINKVKNVLAYFEEEARHRQIDITFETSIGSLKTWIDPGMLEKILFNILSNAFKMTPDKGEITILIRIREIAEAKGIELSNAFDISIKDTGPGLDQKEYKNIFKRFYQVGKKNKDYYGSTGIGLEMVKSFTELNKGKIDVTSELGKGTTFTVTFPIGKSQYTEEEILPTTSQNGTIEDNFVNSNGEQTENTIANREEYALVKKEHSLLIVEDNIELRDYLKNELKSKYNILTAENGEKGFEIAEKETPNLILTDVVMPILDGYELCKKIKTNVKTSHIPLLMLTSKAMTEEKIIGIDSGADAYLSKPFDMGVLKSTLTQLLTSRQLLFDKYTAGFVMSAANTATTPLDKTFIEKVLDYIGDNISNTNLGVEILASEFHLSRSQFYRKIKALTGISANELIRKVRLEKAKQLLETGSYNVNEVTYKIGFSSASYFTKCFKVEYGHLPTETKK</sequence>
<feature type="domain" description="Response regulatory" evidence="12">
    <location>
        <begin position="1132"/>
        <end position="1247"/>
    </location>
</feature>
<dbReference type="SMART" id="SM00387">
    <property type="entry name" value="HATPase_c"/>
    <property type="match status" value="1"/>
</dbReference>
<dbReference type="SMART" id="SM00448">
    <property type="entry name" value="REC"/>
    <property type="match status" value="1"/>
</dbReference>
<dbReference type="Pfam" id="PF07494">
    <property type="entry name" value="Reg_prop"/>
    <property type="match status" value="3"/>
</dbReference>
<dbReference type="OrthoDB" id="1522078at2"/>
<dbReference type="InterPro" id="IPR003594">
    <property type="entry name" value="HATPase_dom"/>
</dbReference>
<evidence type="ECO:0000256" key="6">
    <source>
        <dbReference type="ARBA" id="ARBA00023015"/>
    </source>
</evidence>
<dbReference type="Proteomes" id="UP000235826">
    <property type="component" value="Chromosome"/>
</dbReference>
<keyword evidence="5 13" id="KW-0418">Kinase</keyword>
<evidence type="ECO:0000256" key="3">
    <source>
        <dbReference type="ARBA" id="ARBA00022553"/>
    </source>
</evidence>
<dbReference type="EMBL" id="CP025791">
    <property type="protein sequence ID" value="AUP79762.1"/>
    <property type="molecule type" value="Genomic_DNA"/>
</dbReference>
<dbReference type="Pfam" id="PF12833">
    <property type="entry name" value="HTH_18"/>
    <property type="match status" value="1"/>
</dbReference>
<dbReference type="EC" id="2.7.13.3" evidence="2"/>
<dbReference type="SMART" id="SM00342">
    <property type="entry name" value="HTH_ARAC"/>
    <property type="match status" value="1"/>
</dbReference>
<dbReference type="GO" id="GO:0000155">
    <property type="term" value="F:phosphorelay sensor kinase activity"/>
    <property type="evidence" value="ECO:0007669"/>
    <property type="project" value="InterPro"/>
</dbReference>
<dbReference type="InterPro" id="IPR004358">
    <property type="entry name" value="Sig_transdc_His_kin-like_C"/>
</dbReference>
<dbReference type="Gene3D" id="2.60.40.10">
    <property type="entry name" value="Immunoglobulins"/>
    <property type="match status" value="1"/>
</dbReference>
<evidence type="ECO:0000256" key="1">
    <source>
        <dbReference type="ARBA" id="ARBA00000085"/>
    </source>
</evidence>
<dbReference type="InterPro" id="IPR005467">
    <property type="entry name" value="His_kinase_dom"/>
</dbReference>
<dbReference type="InterPro" id="IPR001789">
    <property type="entry name" value="Sig_transdc_resp-reg_receiver"/>
</dbReference>
<dbReference type="PROSITE" id="PS50110">
    <property type="entry name" value="RESPONSE_REGULATORY"/>
    <property type="match status" value="1"/>
</dbReference>
<dbReference type="InterPro" id="IPR011110">
    <property type="entry name" value="Reg_prop"/>
</dbReference>
<dbReference type="InterPro" id="IPR009057">
    <property type="entry name" value="Homeodomain-like_sf"/>
</dbReference>
<dbReference type="InterPro" id="IPR015943">
    <property type="entry name" value="WD40/YVTN_repeat-like_dom_sf"/>
</dbReference>
<dbReference type="SUPFAM" id="SSF63829">
    <property type="entry name" value="Calcium-dependent phosphotriesterase"/>
    <property type="match status" value="3"/>
</dbReference>
<keyword evidence="6" id="KW-0805">Transcription regulation</keyword>
<protein>
    <recommendedName>
        <fullName evidence="2">histidine kinase</fullName>
        <ecNumber evidence="2">2.7.13.3</ecNumber>
    </recommendedName>
</protein>
<dbReference type="Gene3D" id="1.10.287.130">
    <property type="match status" value="1"/>
</dbReference>
<dbReference type="InterPro" id="IPR003661">
    <property type="entry name" value="HisK_dim/P_dom"/>
</dbReference>
<dbReference type="InterPro" id="IPR036890">
    <property type="entry name" value="HATPase_C_sf"/>
</dbReference>
<comment type="catalytic activity">
    <reaction evidence="1">
        <text>ATP + protein L-histidine = ADP + protein N-phospho-L-histidine.</text>
        <dbReference type="EC" id="2.7.13.3"/>
    </reaction>
</comment>
<dbReference type="Pfam" id="PF00512">
    <property type="entry name" value="HisKA"/>
    <property type="match status" value="1"/>
</dbReference>
<dbReference type="FunFam" id="2.60.40.10:FF:000791">
    <property type="entry name" value="Two-component system sensor histidine kinase/response regulator"/>
    <property type="match status" value="1"/>
</dbReference>
<dbReference type="PANTHER" id="PTHR43547">
    <property type="entry name" value="TWO-COMPONENT HISTIDINE KINASE"/>
    <property type="match status" value="1"/>
</dbReference>
<keyword evidence="7" id="KW-0804">Transcription</keyword>
<dbReference type="RefSeq" id="WP_102756415.1">
    <property type="nucleotide sequence ID" value="NZ_CP025791.1"/>
</dbReference>
<evidence type="ECO:0000256" key="5">
    <source>
        <dbReference type="ARBA" id="ARBA00022777"/>
    </source>
</evidence>
<dbReference type="InterPro" id="IPR036097">
    <property type="entry name" value="HisK_dim/P_sf"/>
</dbReference>
<evidence type="ECO:0000313" key="14">
    <source>
        <dbReference type="Proteomes" id="UP000235826"/>
    </source>
</evidence>
<dbReference type="SUPFAM" id="SSF52172">
    <property type="entry name" value="CheY-like"/>
    <property type="match status" value="1"/>
</dbReference>
<dbReference type="InterPro" id="IPR011006">
    <property type="entry name" value="CheY-like_superfamily"/>
</dbReference>
<feature type="chain" id="PRO_5014746322" description="histidine kinase" evidence="9">
    <location>
        <begin position="23"/>
        <end position="1377"/>
    </location>
</feature>
<evidence type="ECO:0000256" key="7">
    <source>
        <dbReference type="ARBA" id="ARBA00023163"/>
    </source>
</evidence>
<dbReference type="SUPFAM" id="SSF55874">
    <property type="entry name" value="ATPase domain of HSP90 chaperone/DNA topoisomerase II/histidine kinase"/>
    <property type="match status" value="1"/>
</dbReference>
<keyword evidence="4" id="KW-0808">Transferase</keyword>
<evidence type="ECO:0000259" key="12">
    <source>
        <dbReference type="PROSITE" id="PS50110"/>
    </source>
</evidence>
<dbReference type="Pfam" id="PF02518">
    <property type="entry name" value="HATPase_c"/>
    <property type="match status" value="1"/>
</dbReference>
<dbReference type="CDD" id="cd00082">
    <property type="entry name" value="HisKA"/>
    <property type="match status" value="1"/>
</dbReference>
<feature type="domain" description="Histidine kinase" evidence="11">
    <location>
        <begin position="855"/>
        <end position="1084"/>
    </location>
</feature>
<dbReference type="Gene3D" id="1.10.10.60">
    <property type="entry name" value="Homeodomain-like"/>
    <property type="match status" value="2"/>
</dbReference>
<dbReference type="PANTHER" id="PTHR43547:SF2">
    <property type="entry name" value="HYBRID SIGNAL TRANSDUCTION HISTIDINE KINASE C"/>
    <property type="match status" value="1"/>
</dbReference>
<gene>
    <name evidence="13" type="ORF">C1H87_14035</name>
</gene>
<dbReference type="SUPFAM" id="SSF46689">
    <property type="entry name" value="Homeodomain-like"/>
    <property type="match status" value="1"/>
</dbReference>
<dbReference type="Gene3D" id="2.130.10.10">
    <property type="entry name" value="YVTN repeat-like/Quinoprotein amine dehydrogenase"/>
    <property type="match status" value="2"/>
</dbReference>
<evidence type="ECO:0000256" key="9">
    <source>
        <dbReference type="SAM" id="SignalP"/>
    </source>
</evidence>
<dbReference type="PRINTS" id="PR00344">
    <property type="entry name" value="BCTRLSENSOR"/>
</dbReference>
<dbReference type="SMART" id="SM00388">
    <property type="entry name" value="HisKA"/>
    <property type="match status" value="1"/>
</dbReference>
<feature type="signal peptide" evidence="9">
    <location>
        <begin position="1"/>
        <end position="22"/>
    </location>
</feature>
<keyword evidence="14" id="KW-1185">Reference proteome</keyword>
<dbReference type="InterPro" id="IPR018060">
    <property type="entry name" value="HTH_AraC"/>
</dbReference>
<feature type="domain" description="HTH araC/xylS-type" evidence="10">
    <location>
        <begin position="1279"/>
        <end position="1377"/>
    </location>
</feature>
<evidence type="ECO:0000313" key="13">
    <source>
        <dbReference type="EMBL" id="AUP79762.1"/>
    </source>
</evidence>
<dbReference type="GO" id="GO:0003700">
    <property type="term" value="F:DNA-binding transcription factor activity"/>
    <property type="evidence" value="ECO:0007669"/>
    <property type="project" value="InterPro"/>
</dbReference>
<evidence type="ECO:0000256" key="2">
    <source>
        <dbReference type="ARBA" id="ARBA00012438"/>
    </source>
</evidence>
<evidence type="ECO:0000256" key="8">
    <source>
        <dbReference type="PROSITE-ProRule" id="PRU00169"/>
    </source>
</evidence>
<dbReference type="Gene3D" id="3.30.565.10">
    <property type="entry name" value="Histidine kinase-like ATPase, C-terminal domain"/>
    <property type="match status" value="1"/>
</dbReference>
<evidence type="ECO:0000259" key="10">
    <source>
        <dbReference type="PROSITE" id="PS01124"/>
    </source>
</evidence>
<evidence type="ECO:0000259" key="11">
    <source>
        <dbReference type="PROSITE" id="PS50109"/>
    </source>
</evidence>
<reference evidence="13 14" key="1">
    <citation type="submission" date="2018-01" db="EMBL/GenBank/DDBJ databases">
        <title>Complete genome sequence of Flavivirga eckloniae ECD14 isolated from seaweed Ecklonia cava.</title>
        <authorList>
            <person name="Lee J.H."/>
            <person name="Baik K.S."/>
            <person name="Seong C.N."/>
        </authorList>
    </citation>
    <scope>NUCLEOTIDE SEQUENCE [LARGE SCALE GENOMIC DNA]</scope>
    <source>
        <strain evidence="13 14">ECD14</strain>
    </source>
</reference>
<dbReference type="Pfam" id="PF00072">
    <property type="entry name" value="Response_reg"/>
    <property type="match status" value="1"/>
</dbReference>
<dbReference type="InterPro" id="IPR013783">
    <property type="entry name" value="Ig-like_fold"/>
</dbReference>
<keyword evidence="3 8" id="KW-0597">Phosphoprotein</keyword>
<dbReference type="FunFam" id="3.30.565.10:FF:000006">
    <property type="entry name" value="Sensor histidine kinase WalK"/>
    <property type="match status" value="1"/>
</dbReference>
<proteinExistence type="predicted"/>
<dbReference type="InterPro" id="IPR011123">
    <property type="entry name" value="Y_Y_Y"/>
</dbReference>
<evidence type="ECO:0000256" key="4">
    <source>
        <dbReference type="ARBA" id="ARBA00022679"/>
    </source>
</evidence>
<dbReference type="Gene3D" id="3.40.50.2300">
    <property type="match status" value="1"/>
</dbReference>
<keyword evidence="9" id="KW-0732">Signal</keyword>
<dbReference type="KEGG" id="fek:C1H87_14035"/>
<dbReference type="PROSITE" id="PS01124">
    <property type="entry name" value="HTH_ARAC_FAMILY_2"/>
    <property type="match status" value="1"/>
</dbReference>